<evidence type="ECO:0000313" key="15">
    <source>
        <dbReference type="EMBL" id="OOQ88512.1"/>
    </source>
</evidence>
<comment type="similarity">
    <text evidence="2">Belongs to the fungal Na(+)/H(+) exchanger family.</text>
</comment>
<dbReference type="EMBL" id="LJBN01000118">
    <property type="protein sequence ID" value="OOQ88512.1"/>
    <property type="molecule type" value="Genomic_DNA"/>
</dbReference>
<keyword evidence="7" id="KW-0915">Sodium</keyword>
<feature type="transmembrane region" description="Helical" evidence="12">
    <location>
        <begin position="251"/>
        <end position="270"/>
    </location>
</feature>
<accession>A0A1S9RSM4</accession>
<organism evidence="15 16">
    <name type="scientific">Penicillium brasilianum</name>
    <dbReference type="NCBI Taxonomy" id="104259"/>
    <lineage>
        <taxon>Eukaryota</taxon>
        <taxon>Fungi</taxon>
        <taxon>Dikarya</taxon>
        <taxon>Ascomycota</taxon>
        <taxon>Pezizomycotina</taxon>
        <taxon>Eurotiomycetes</taxon>
        <taxon>Eurotiomycetidae</taxon>
        <taxon>Eurotiales</taxon>
        <taxon>Aspergillaceae</taxon>
        <taxon>Penicillium</taxon>
    </lineage>
</organism>
<dbReference type="InterPro" id="IPR038770">
    <property type="entry name" value="Na+/solute_symporter_sf"/>
</dbReference>
<feature type="compositionally biased region" description="Basic and acidic residues" evidence="11">
    <location>
        <begin position="928"/>
        <end position="941"/>
    </location>
</feature>
<evidence type="ECO:0000256" key="5">
    <source>
        <dbReference type="ARBA" id="ARBA00022692"/>
    </source>
</evidence>
<evidence type="ECO:0000256" key="2">
    <source>
        <dbReference type="ARBA" id="ARBA00005248"/>
    </source>
</evidence>
<feature type="compositionally biased region" description="Basic and acidic residues" evidence="11">
    <location>
        <begin position="855"/>
        <end position="899"/>
    </location>
</feature>
<keyword evidence="6 12" id="KW-1133">Transmembrane helix</keyword>
<feature type="transmembrane region" description="Helical" evidence="12">
    <location>
        <begin position="412"/>
        <end position="428"/>
    </location>
</feature>
<dbReference type="Gene3D" id="1.20.1530.20">
    <property type="match status" value="1"/>
</dbReference>
<dbReference type="FunFam" id="1.20.1530.20:FF:000015">
    <property type="entry name" value="Na(+)/H(+) antiporter 2"/>
    <property type="match status" value="1"/>
</dbReference>
<keyword evidence="3" id="KW-0813">Transport</keyword>
<gene>
    <name evidence="15" type="ORF">PEBR_12454</name>
</gene>
<feature type="transmembrane region" description="Helical" evidence="12">
    <location>
        <begin position="599"/>
        <end position="620"/>
    </location>
</feature>
<evidence type="ECO:0000256" key="8">
    <source>
        <dbReference type="ARBA" id="ARBA00023065"/>
    </source>
</evidence>
<feature type="region of interest" description="Disordered" evidence="11">
    <location>
        <begin position="1024"/>
        <end position="1047"/>
    </location>
</feature>
<feature type="domain" description="Cation/H+ exchanger transmembrane" evidence="13">
    <location>
        <begin position="264"/>
        <end position="676"/>
    </location>
</feature>
<dbReference type="GO" id="GO:0005886">
    <property type="term" value="C:plasma membrane"/>
    <property type="evidence" value="ECO:0007669"/>
    <property type="project" value="InterPro"/>
</dbReference>
<evidence type="ECO:0000256" key="4">
    <source>
        <dbReference type="ARBA" id="ARBA00022449"/>
    </source>
</evidence>
<evidence type="ECO:0000256" key="11">
    <source>
        <dbReference type="SAM" id="MobiDB-lite"/>
    </source>
</evidence>
<dbReference type="Pfam" id="PF08619">
    <property type="entry name" value="Nha1_C"/>
    <property type="match status" value="1"/>
</dbReference>
<dbReference type="InterPro" id="IPR013928">
    <property type="entry name" value="Cation/H_antiporter_C"/>
</dbReference>
<evidence type="ECO:0000256" key="7">
    <source>
        <dbReference type="ARBA" id="ARBA00023053"/>
    </source>
</evidence>
<keyword evidence="8" id="KW-0406">Ion transport</keyword>
<feature type="compositionally biased region" description="Basic and acidic residues" evidence="11">
    <location>
        <begin position="1108"/>
        <end position="1123"/>
    </location>
</feature>
<feature type="transmembrane region" description="Helical" evidence="12">
    <location>
        <begin position="440"/>
        <end position="463"/>
    </location>
</feature>
<evidence type="ECO:0000256" key="1">
    <source>
        <dbReference type="ARBA" id="ARBA00004141"/>
    </source>
</evidence>
<evidence type="ECO:0000313" key="16">
    <source>
        <dbReference type="Proteomes" id="UP000190744"/>
    </source>
</evidence>
<evidence type="ECO:0000256" key="12">
    <source>
        <dbReference type="SAM" id="Phobius"/>
    </source>
</evidence>
<feature type="region of interest" description="Disordered" evidence="11">
    <location>
        <begin position="719"/>
        <end position="963"/>
    </location>
</feature>
<feature type="transmembrane region" description="Helical" evidence="12">
    <location>
        <begin position="534"/>
        <end position="553"/>
    </location>
</feature>
<dbReference type="GO" id="GO:0036376">
    <property type="term" value="P:sodium ion export across plasma membrane"/>
    <property type="evidence" value="ECO:0007669"/>
    <property type="project" value="InterPro"/>
</dbReference>
<feature type="region of interest" description="Disordered" evidence="11">
    <location>
        <begin position="133"/>
        <end position="156"/>
    </location>
</feature>
<dbReference type="GO" id="GO:0015385">
    <property type="term" value="F:sodium:proton antiporter activity"/>
    <property type="evidence" value="ECO:0007669"/>
    <property type="project" value="InterPro"/>
</dbReference>
<feature type="region of interest" description="Disordered" evidence="11">
    <location>
        <begin position="1086"/>
        <end position="1331"/>
    </location>
</feature>
<dbReference type="Proteomes" id="UP000190744">
    <property type="component" value="Unassembled WGS sequence"/>
</dbReference>
<name>A0A1S9RSM4_PENBI</name>
<evidence type="ECO:0000259" key="14">
    <source>
        <dbReference type="Pfam" id="PF08619"/>
    </source>
</evidence>
<dbReference type="Pfam" id="PF00999">
    <property type="entry name" value="Na_H_Exchanger"/>
    <property type="match status" value="1"/>
</dbReference>
<feature type="region of interest" description="Disordered" evidence="11">
    <location>
        <begin position="985"/>
        <end position="1010"/>
    </location>
</feature>
<feature type="transmembrane region" description="Helical" evidence="12">
    <location>
        <begin position="565"/>
        <end position="587"/>
    </location>
</feature>
<dbReference type="InterPro" id="IPR004712">
    <property type="entry name" value="Na+/H+_antiporter_fungi"/>
</dbReference>
<keyword evidence="5 12" id="KW-0812">Transmembrane</keyword>
<protein>
    <submittedName>
        <fullName evidence="15">Na+/H+ antiporter Nha1</fullName>
    </submittedName>
</protein>
<comment type="caution">
    <text evidence="15">The sequence shown here is derived from an EMBL/GenBank/DDBJ whole genome shotgun (WGS) entry which is preliminary data.</text>
</comment>
<keyword evidence="9 12" id="KW-0472">Membrane</keyword>
<feature type="transmembrane region" description="Helical" evidence="12">
    <location>
        <begin position="340"/>
        <end position="362"/>
    </location>
</feature>
<evidence type="ECO:0000259" key="13">
    <source>
        <dbReference type="Pfam" id="PF00999"/>
    </source>
</evidence>
<evidence type="ECO:0000256" key="6">
    <source>
        <dbReference type="ARBA" id="ARBA00022989"/>
    </source>
</evidence>
<evidence type="ECO:0000256" key="10">
    <source>
        <dbReference type="ARBA" id="ARBA00023201"/>
    </source>
</evidence>
<proteinExistence type="inferred from homology"/>
<dbReference type="PANTHER" id="PTHR31382">
    <property type="entry name" value="NA(+)/H(+) ANTIPORTER"/>
    <property type="match status" value="1"/>
</dbReference>
<dbReference type="GO" id="GO:0030007">
    <property type="term" value="P:intracellular potassium ion homeostasis"/>
    <property type="evidence" value="ECO:0007669"/>
    <property type="project" value="TreeGrafter"/>
</dbReference>
<feature type="domain" description="Alkali metal cation/H+ antiporter Nha1 C-terminal" evidence="14">
    <location>
        <begin position="701"/>
        <end position="1257"/>
    </location>
</feature>
<feature type="compositionally biased region" description="Basic and acidic residues" evidence="11">
    <location>
        <begin position="991"/>
        <end position="1010"/>
    </location>
</feature>
<dbReference type="GO" id="GO:0120029">
    <property type="term" value="P:proton export across plasma membrane"/>
    <property type="evidence" value="ECO:0007669"/>
    <property type="project" value="InterPro"/>
</dbReference>
<feature type="compositionally biased region" description="Pro residues" evidence="11">
    <location>
        <begin position="735"/>
        <end position="745"/>
    </location>
</feature>
<reference evidence="16" key="1">
    <citation type="submission" date="2015-09" db="EMBL/GenBank/DDBJ databases">
        <authorList>
            <person name="Fill T.P."/>
            <person name="Baretta J.F."/>
            <person name="de Almeida L.G."/>
            <person name="Rocha M."/>
            <person name="de Souza D.H."/>
            <person name="Malavazi I."/>
            <person name="Cerdeira L.T."/>
            <person name="Hong H."/>
            <person name="Samborskyy M."/>
            <person name="de Vasconcelos A.T."/>
            <person name="Leadlay P."/>
            <person name="Rodrigues-Filho E."/>
        </authorList>
    </citation>
    <scope>NUCLEOTIDE SEQUENCE [LARGE SCALE GENOMIC DNA]</scope>
    <source>
        <strain evidence="16">LaBioMMi 136</strain>
    </source>
</reference>
<feature type="compositionally biased region" description="Basic residues" evidence="11">
    <location>
        <begin position="770"/>
        <end position="779"/>
    </location>
</feature>
<feature type="compositionally biased region" description="Low complexity" evidence="11">
    <location>
        <begin position="1292"/>
        <end position="1307"/>
    </location>
</feature>
<keyword evidence="10" id="KW-0739">Sodium transport</keyword>
<evidence type="ECO:0000256" key="3">
    <source>
        <dbReference type="ARBA" id="ARBA00022448"/>
    </source>
</evidence>
<feature type="compositionally biased region" description="Acidic residues" evidence="11">
    <location>
        <begin position="1151"/>
        <end position="1163"/>
    </location>
</feature>
<feature type="compositionally biased region" description="Basic and acidic residues" evidence="11">
    <location>
        <begin position="909"/>
        <end position="918"/>
    </location>
</feature>
<evidence type="ECO:0000256" key="9">
    <source>
        <dbReference type="ARBA" id="ARBA00023136"/>
    </source>
</evidence>
<feature type="transmembrane region" description="Helical" evidence="12">
    <location>
        <begin position="483"/>
        <end position="500"/>
    </location>
</feature>
<dbReference type="PANTHER" id="PTHR31382:SF4">
    <property type="entry name" value="NA(+)_H(+) ANTIPORTER"/>
    <property type="match status" value="1"/>
</dbReference>
<dbReference type="InterPro" id="IPR006153">
    <property type="entry name" value="Cation/H_exchanger_TM"/>
</dbReference>
<dbReference type="GO" id="GO:0042391">
    <property type="term" value="P:regulation of membrane potential"/>
    <property type="evidence" value="ECO:0007669"/>
    <property type="project" value="InterPro"/>
</dbReference>
<sequence>MRQMPVLNCSEKYKHSWTPASGNADISLDIQLQDQLTSILRPAKTPFRFVSGAQKSRLTNPAGSKETVVSGQIFLSAQSLASPSAKSTPKTPSPGTRLRLFFFFSSLSSPPAFCLHETHPGLVSLISHAPSSQRANAKRSLPQPPSPLSRTPEYARTATLRRSHFRKPRASESRAVFRRSPARFTALSGSTNCLPSPTPNPILSPQGMRSYSDQRRSRRKSIWQIYNTSRDRRGLALAMAWDHLDFDRPHLAYMILGGFTGLFMLCSLFVKEKLYIGEATVATLCGIIFGPHAANLFNPHDWGNVDKITLECSRIVLVVQCFAVGVELPKAYMERHWKSVSLLLVPVMTWGWLITSLFIWWLVPPLNWLESLVCAACVTATDPVLASSVVGKGKFAKRVPKHLRDLLSAESGCNDGMAFPFIYLGFYILRYRPDAGKVSLNWFCVTILYECIFGAIFGFVIGYAARHAIKWAERKSLIDRESFLVFYFVLAVFCAGAGSSLGMDDLLIGFSCGVGFSNDGWFTEKTEESHVSNVIDLLLNLAYFVYFGSIIPWEDYNAPDLGLTPWRLVVIAILVILFRRIPIMLLLKPIIPDIKTWREALFAGHFGPIGVGAIFAAILARAELEHDSTQPLPESEIKPSSLEFPADYAVVRLIWPITTFMVISSILVHGSSIAVFTLGKRINTLTITLSYTQANEEGPSWMNRLPRVQSLAKGSMSFRKADEFDEGSSEEKLPEYPPGTLPPIGMPGNFLRRVREDDTETQNTQSATRKPIRRARRKHTDAGGPISQSAIMPQRRTESELEEEPKEELEERDRVDRGASTSTTERDRFGREPELEVFQEGHHMIIEDEEGNVLKTEDTSHLTPEEQARHIEQQRKRLEEDRSGELAHSRSQPHEKTEGEDIQQAVGEHAGHAVEKARSRWTNWAGFGKDKTREKPEEPKPKPKPKPATKPAEGEKQKARSAHAYQFGNTIIVEDEDGEVIKKYTIPAGDKPAKPKIKPEEPQPGKDQAHIRAGLKRMGTWFGKEEEGESSQAGQNKPVYRTETDDWATDDGLRFTLAQNTEVDSQGIGHKGRRMNKHEFFQQIKGLDAKARRDVVQQTDAPSPIQEAAREDVKQTEKQERRLSAAAASATTGVIPEEDEGLVSESVTESDVSDANESADELGEPGPNVATSLAKYTRGSSAQERRSNLSPAPRTRDRRRRDSDDDGTERIPPSRLRREAGLAVPPPQADDDTGETPAERRRRLAALGEIRNDDSSDSEADGEAAIAESDSEDNGEPRQPQGKVQFADAARPSEQPSPSEQQSSSSGSGSGKFTPGHRPRISWGGEKGRDH</sequence>
<comment type="subcellular location">
    <subcellularLocation>
        <location evidence="1">Membrane</location>
        <topology evidence="1">Multi-pass membrane protein</topology>
    </subcellularLocation>
</comment>
<feature type="compositionally biased region" description="Basic and acidic residues" evidence="11">
    <location>
        <begin position="824"/>
        <end position="846"/>
    </location>
</feature>
<keyword evidence="4" id="KW-0050">Antiport</keyword>